<sequence length="244" mass="28406">MIEDMAMVYLYSIKSIIHIFKEKIFFFCFLQKIDSKKYFLLLSIQQSINKLYNMSAKQTSTSKLTREQIREQNSDPNHGVSLCIPRVFSNITYRQIFKVMCDARLGFVERVDVIRTKDHKRAYIHFKAGGWNMRDKFARETLTALQEGDHLEMLYEEGKPWFWKVVISDSVRPTEAPKMKPRPNITRVGRKKTLDLGDDPITSRVREHNKGVDIKAEVSRELTGLKKETPPPEANNQFASLSTL</sequence>
<dbReference type="AlphaFoldDB" id="A0A6C0AKR7"/>
<evidence type="ECO:0000313" key="2">
    <source>
        <dbReference type="EMBL" id="QHS80206.1"/>
    </source>
</evidence>
<dbReference type="EMBL" id="MN740676">
    <property type="protein sequence ID" value="QHS80206.1"/>
    <property type="molecule type" value="Genomic_DNA"/>
</dbReference>
<accession>A0A6C0AKR7</accession>
<reference evidence="2" key="1">
    <citation type="journal article" date="2020" name="Nature">
        <title>Giant virus diversity and host interactions through global metagenomics.</title>
        <authorList>
            <person name="Schulz F."/>
            <person name="Roux S."/>
            <person name="Paez-Espino D."/>
            <person name="Jungbluth S."/>
            <person name="Walsh D.A."/>
            <person name="Denef V.J."/>
            <person name="McMahon K.D."/>
            <person name="Konstantinidis K.T."/>
            <person name="Eloe-Fadrosh E.A."/>
            <person name="Kyrpides N.C."/>
            <person name="Woyke T."/>
        </authorList>
    </citation>
    <scope>NUCLEOTIDE SEQUENCE</scope>
    <source>
        <strain evidence="2">GVMAG-S-1039698-54</strain>
    </source>
</reference>
<feature type="compositionally biased region" description="Basic and acidic residues" evidence="1">
    <location>
        <begin position="221"/>
        <end position="230"/>
    </location>
</feature>
<feature type="region of interest" description="Disordered" evidence="1">
    <location>
        <begin position="221"/>
        <end position="244"/>
    </location>
</feature>
<protein>
    <submittedName>
        <fullName evidence="2">Uncharacterized protein</fullName>
    </submittedName>
</protein>
<evidence type="ECO:0000256" key="1">
    <source>
        <dbReference type="SAM" id="MobiDB-lite"/>
    </source>
</evidence>
<proteinExistence type="predicted"/>
<name>A0A6C0AKR7_9ZZZZ</name>
<feature type="compositionally biased region" description="Polar residues" evidence="1">
    <location>
        <begin position="234"/>
        <end position="244"/>
    </location>
</feature>
<organism evidence="2">
    <name type="scientific">viral metagenome</name>
    <dbReference type="NCBI Taxonomy" id="1070528"/>
    <lineage>
        <taxon>unclassified sequences</taxon>
        <taxon>metagenomes</taxon>
        <taxon>organismal metagenomes</taxon>
    </lineage>
</organism>